<reference evidence="1" key="1">
    <citation type="submission" date="2021-05" db="EMBL/GenBank/DDBJ databases">
        <authorList>
            <person name="Tanabe Y."/>
        </authorList>
    </citation>
    <scope>NUCLEOTIDE SEQUENCE</scope>
    <source>
        <strain evidence="1">BOTRYCO-1</strain>
    </source>
</reference>
<evidence type="ECO:0000313" key="1">
    <source>
        <dbReference type="EMBL" id="GIU67834.1"/>
    </source>
</evidence>
<evidence type="ECO:0000313" key="2">
    <source>
        <dbReference type="Proteomes" id="UP001161064"/>
    </source>
</evidence>
<comment type="caution">
    <text evidence="1">The sequence shown here is derived from an EMBL/GenBank/DDBJ whole genome shotgun (WGS) entry which is preliminary data.</text>
</comment>
<gene>
    <name evidence="1" type="ORF">PsB1_1988</name>
</gene>
<name>A0ABQ4PXY1_9PROT</name>
<proteinExistence type="predicted"/>
<accession>A0ABQ4PXY1</accession>
<dbReference type="Proteomes" id="UP001161064">
    <property type="component" value="Unassembled WGS sequence"/>
</dbReference>
<keyword evidence="2" id="KW-1185">Reference proteome</keyword>
<organism evidence="1 2">
    <name type="scientific">Candidatus Phycosocius spiralis</name>
    <dbReference type="NCBI Taxonomy" id="2815099"/>
    <lineage>
        <taxon>Bacteria</taxon>
        <taxon>Pseudomonadati</taxon>
        <taxon>Pseudomonadota</taxon>
        <taxon>Alphaproteobacteria</taxon>
        <taxon>Caulobacterales</taxon>
        <taxon>Caulobacterales incertae sedis</taxon>
        <taxon>Candidatus Phycosocius</taxon>
    </lineage>
</organism>
<protein>
    <submittedName>
        <fullName evidence="1">Uncharacterized protein</fullName>
    </submittedName>
</protein>
<dbReference type="EMBL" id="BPFZ01000014">
    <property type="protein sequence ID" value="GIU67834.1"/>
    <property type="molecule type" value="Genomic_DNA"/>
</dbReference>
<sequence length="53" mass="6112">MLYALRDDLAGDLGITVNFQQETLGLNCHLIKIVATIECAQHNKVYYFITNYY</sequence>
<reference evidence="1" key="2">
    <citation type="journal article" date="2023" name="ISME Commun">
        <title>Characterization of a bloom-associated alphaproteobacterial lineage, 'Candidatus Phycosocius': insights into freshwater algal-bacterial interactions.</title>
        <authorList>
            <person name="Tanabe Y."/>
            <person name="Yamaguchi H."/>
            <person name="Yoshida M."/>
            <person name="Kai A."/>
            <person name="Okazaki Y."/>
        </authorList>
    </citation>
    <scope>NUCLEOTIDE SEQUENCE</scope>
    <source>
        <strain evidence="1">BOTRYCO-1</strain>
    </source>
</reference>